<dbReference type="GO" id="GO:0043436">
    <property type="term" value="P:oxoacid metabolic process"/>
    <property type="evidence" value="ECO:0007669"/>
    <property type="project" value="UniProtKB-ARBA"/>
</dbReference>
<dbReference type="PANTHER" id="PTHR43785">
    <property type="entry name" value="GAMMA-GLUTAMYLPUTRESCINE SYNTHETASE"/>
    <property type="match status" value="1"/>
</dbReference>
<reference evidence="4 5" key="1">
    <citation type="journal article" date="2012" name="Nature">
        <title>Repeated polyploidization of Gossypium genomes and the evolution of spinnable cotton fibres.</title>
        <authorList>
            <person name="Paterson A.H."/>
            <person name="Wendel J.F."/>
            <person name="Gundlach H."/>
            <person name="Guo H."/>
            <person name="Jenkins J."/>
            <person name="Jin D."/>
            <person name="Llewellyn D."/>
            <person name="Showmaker K.C."/>
            <person name="Shu S."/>
            <person name="Udall J."/>
            <person name="Yoo M.J."/>
            <person name="Byers R."/>
            <person name="Chen W."/>
            <person name="Doron-Faigenboim A."/>
            <person name="Duke M.V."/>
            <person name="Gong L."/>
            <person name="Grimwood J."/>
            <person name="Grover C."/>
            <person name="Grupp K."/>
            <person name="Hu G."/>
            <person name="Lee T.H."/>
            <person name="Li J."/>
            <person name="Lin L."/>
            <person name="Liu T."/>
            <person name="Marler B.S."/>
            <person name="Page J.T."/>
            <person name="Roberts A.W."/>
            <person name="Romanel E."/>
            <person name="Sanders W.S."/>
            <person name="Szadkowski E."/>
            <person name="Tan X."/>
            <person name="Tang H."/>
            <person name="Xu C."/>
            <person name="Wang J."/>
            <person name="Wang Z."/>
            <person name="Zhang D."/>
            <person name="Zhang L."/>
            <person name="Ashrafi H."/>
            <person name="Bedon F."/>
            <person name="Bowers J.E."/>
            <person name="Brubaker C.L."/>
            <person name="Chee P.W."/>
            <person name="Das S."/>
            <person name="Gingle A.R."/>
            <person name="Haigler C.H."/>
            <person name="Harker D."/>
            <person name="Hoffmann L.V."/>
            <person name="Hovav R."/>
            <person name="Jones D.C."/>
            <person name="Lemke C."/>
            <person name="Mansoor S."/>
            <person name="ur Rahman M."/>
            <person name="Rainville L.N."/>
            <person name="Rambani A."/>
            <person name="Reddy U.K."/>
            <person name="Rong J.K."/>
            <person name="Saranga Y."/>
            <person name="Scheffler B.E."/>
            <person name="Scheffler J.A."/>
            <person name="Stelly D.M."/>
            <person name="Triplett B.A."/>
            <person name="Van Deynze A."/>
            <person name="Vaslin M.F."/>
            <person name="Waghmare V.N."/>
            <person name="Walford S.A."/>
            <person name="Wright R.J."/>
            <person name="Zaki E.A."/>
            <person name="Zhang T."/>
            <person name="Dennis E.S."/>
            <person name="Mayer K.F."/>
            <person name="Peterson D.G."/>
            <person name="Rokhsar D.S."/>
            <person name="Wang X."/>
            <person name="Schmutz J."/>
        </authorList>
    </citation>
    <scope>NUCLEOTIDE SEQUENCE [LARGE SCALE GENOMIC DNA]</scope>
</reference>
<accession>A0A0D2Q5G7</accession>
<dbReference type="AlphaFoldDB" id="A0A0D2Q5G7"/>
<sequence length="82" mass="9339">MEKETQVQIPRVKLGTQELEVMNAGFENEFYLLKKLEREGKEEWLPIDSKPYCSSSGFDAISTLFQEIVAALNSLNVAVEQE</sequence>
<comment type="similarity">
    <text evidence="2">Belongs to the glutamine synthetase family.</text>
</comment>
<evidence type="ECO:0000313" key="4">
    <source>
        <dbReference type="EMBL" id="KJB53507.1"/>
    </source>
</evidence>
<evidence type="ECO:0000313" key="5">
    <source>
        <dbReference type="Proteomes" id="UP000032304"/>
    </source>
</evidence>
<dbReference type="Gene3D" id="3.30.590.10">
    <property type="entry name" value="Glutamine synthetase/guanido kinase, catalytic domain"/>
    <property type="match status" value="1"/>
</dbReference>
<dbReference type="Proteomes" id="UP000032304">
    <property type="component" value="Chromosome 9"/>
</dbReference>
<dbReference type="STRING" id="29730.A0A0D2Q5G7"/>
<evidence type="ECO:0000256" key="1">
    <source>
        <dbReference type="ARBA" id="ARBA00022598"/>
    </source>
</evidence>
<keyword evidence="5" id="KW-1185">Reference proteome</keyword>
<evidence type="ECO:0000259" key="3">
    <source>
        <dbReference type="Pfam" id="PF00120"/>
    </source>
</evidence>
<gene>
    <name evidence="4" type="ORF">B456_009G349900</name>
</gene>
<dbReference type="eggNOG" id="KOG0683">
    <property type="taxonomic scope" value="Eukaryota"/>
</dbReference>
<name>A0A0D2Q5G7_GOSRA</name>
<dbReference type="InterPro" id="IPR014746">
    <property type="entry name" value="Gln_synth/guanido_kin_cat_dom"/>
</dbReference>
<dbReference type="Pfam" id="PF00120">
    <property type="entry name" value="Gln-synt_C"/>
    <property type="match status" value="1"/>
</dbReference>
<feature type="domain" description="GS catalytic" evidence="3">
    <location>
        <begin position="18"/>
        <end position="81"/>
    </location>
</feature>
<dbReference type="EMBL" id="CM001748">
    <property type="protein sequence ID" value="KJB53507.1"/>
    <property type="molecule type" value="Genomic_DNA"/>
</dbReference>
<keyword evidence="1" id="KW-0436">Ligase</keyword>
<proteinExistence type="inferred from homology"/>
<dbReference type="Gramene" id="KJB53507">
    <property type="protein sequence ID" value="KJB53507"/>
    <property type="gene ID" value="B456_009G349900"/>
</dbReference>
<protein>
    <recommendedName>
        <fullName evidence="3">GS catalytic domain-containing protein</fullName>
    </recommendedName>
</protein>
<evidence type="ECO:0000256" key="2">
    <source>
        <dbReference type="RuleBase" id="RU000384"/>
    </source>
</evidence>
<organism evidence="4 5">
    <name type="scientific">Gossypium raimondii</name>
    <name type="common">Peruvian cotton</name>
    <name type="synonym">Gossypium klotzschianum subsp. raimondii</name>
    <dbReference type="NCBI Taxonomy" id="29730"/>
    <lineage>
        <taxon>Eukaryota</taxon>
        <taxon>Viridiplantae</taxon>
        <taxon>Streptophyta</taxon>
        <taxon>Embryophyta</taxon>
        <taxon>Tracheophyta</taxon>
        <taxon>Spermatophyta</taxon>
        <taxon>Magnoliopsida</taxon>
        <taxon>eudicotyledons</taxon>
        <taxon>Gunneridae</taxon>
        <taxon>Pentapetalae</taxon>
        <taxon>rosids</taxon>
        <taxon>malvids</taxon>
        <taxon>Malvales</taxon>
        <taxon>Malvaceae</taxon>
        <taxon>Malvoideae</taxon>
        <taxon>Gossypium</taxon>
    </lineage>
</organism>
<dbReference type="SUPFAM" id="SSF55931">
    <property type="entry name" value="Glutamine synthetase/guanido kinase"/>
    <property type="match status" value="1"/>
</dbReference>
<dbReference type="GO" id="GO:0004356">
    <property type="term" value="F:glutamine synthetase activity"/>
    <property type="evidence" value="ECO:0007669"/>
    <property type="project" value="InterPro"/>
</dbReference>
<dbReference type="PANTHER" id="PTHR43785:SF2">
    <property type="entry name" value="TYPE-1 GLUTAMINE SYNTHETASE 1"/>
    <property type="match status" value="1"/>
</dbReference>
<dbReference type="InterPro" id="IPR008146">
    <property type="entry name" value="Gln_synth_cat_dom"/>
</dbReference>